<reference evidence="1 2" key="1">
    <citation type="submission" date="2019-12" db="EMBL/GenBank/DDBJ databases">
        <title>Paraburkholderia acidiphila 7Q-K02 sp. nov and Paraburkholderia acidisoli DHF22 sp. nov., two strains isolated from forest soil.</title>
        <authorList>
            <person name="Gao Z."/>
            <person name="Qiu L."/>
        </authorList>
    </citation>
    <scope>NUCLEOTIDE SEQUENCE [LARGE SCALE GENOMIC DNA]</scope>
    <source>
        <strain evidence="1 2">7Q-K02</strain>
    </source>
</reference>
<keyword evidence="2" id="KW-1185">Reference proteome</keyword>
<organism evidence="1 2">
    <name type="scientific">Paraburkholderia acidiphila</name>
    <dbReference type="NCBI Taxonomy" id="2571747"/>
    <lineage>
        <taxon>Bacteria</taxon>
        <taxon>Pseudomonadati</taxon>
        <taxon>Pseudomonadota</taxon>
        <taxon>Betaproteobacteria</taxon>
        <taxon>Burkholderiales</taxon>
        <taxon>Burkholderiaceae</taxon>
        <taxon>Paraburkholderia</taxon>
    </lineage>
</organism>
<protein>
    <submittedName>
        <fullName evidence="1">Uncharacterized protein</fullName>
    </submittedName>
</protein>
<evidence type="ECO:0000313" key="2">
    <source>
        <dbReference type="Proteomes" id="UP000434209"/>
    </source>
</evidence>
<gene>
    <name evidence="1" type="ORF">FAZ97_34995</name>
</gene>
<name>A0A7Z2GE29_9BURK</name>
<accession>A0A7Z2GE29</accession>
<dbReference type="KEGG" id="pacp:FAZ97_34995"/>
<proteinExistence type="predicted"/>
<dbReference type="Proteomes" id="UP000434209">
    <property type="component" value="Chromosome 4"/>
</dbReference>
<dbReference type="AlphaFoldDB" id="A0A7Z2GE29"/>
<sequence length="120" mass="13488">MRSCMDKLKAFDYFHDWNIDAIAVSDRHKLIVAMEDRGTRATLIFNRTSRCTLEHFSVTNNIVFDVKILNSGDTNYDLALSMLAKSERFTDRPGSQIALILATAGVEIAIEFDTLEIATA</sequence>
<evidence type="ECO:0000313" key="1">
    <source>
        <dbReference type="EMBL" id="QGZ60122.1"/>
    </source>
</evidence>
<dbReference type="OrthoDB" id="9104104at2"/>
<dbReference type="EMBL" id="CP046912">
    <property type="protein sequence ID" value="QGZ60122.1"/>
    <property type="molecule type" value="Genomic_DNA"/>
</dbReference>